<dbReference type="GO" id="GO:0051015">
    <property type="term" value="F:actin filament binding"/>
    <property type="evidence" value="ECO:0007669"/>
    <property type="project" value="TreeGrafter"/>
</dbReference>
<feature type="domain" description="Dilute" evidence="18">
    <location>
        <begin position="1482"/>
        <end position="1762"/>
    </location>
</feature>
<evidence type="ECO:0000259" key="18">
    <source>
        <dbReference type="PROSITE" id="PS51126"/>
    </source>
</evidence>
<protein>
    <recommendedName>
        <fullName evidence="14">Unconventional myosin-Vb</fullName>
    </recommendedName>
</protein>
<dbReference type="InterPro" id="IPR001609">
    <property type="entry name" value="Myosin_head_motor_dom-like"/>
</dbReference>
<dbReference type="PANTHER" id="PTHR13140">
    <property type="entry name" value="MYOSIN"/>
    <property type="match status" value="1"/>
</dbReference>
<dbReference type="GO" id="GO:0000146">
    <property type="term" value="F:microfilament motor activity"/>
    <property type="evidence" value="ECO:0007669"/>
    <property type="project" value="TreeGrafter"/>
</dbReference>
<evidence type="ECO:0000256" key="9">
    <source>
        <dbReference type="ARBA" id="ARBA00023054"/>
    </source>
</evidence>
<dbReference type="Pfam" id="PF00063">
    <property type="entry name" value="Myosin_head"/>
    <property type="match status" value="1"/>
</dbReference>
<keyword evidence="7 15" id="KW-0067">ATP-binding</keyword>
<dbReference type="InterPro" id="IPR037990">
    <property type="entry name" value="Myo5b_CBD"/>
</dbReference>
<feature type="compositionally biased region" description="Basic and acidic residues" evidence="17">
    <location>
        <begin position="1162"/>
        <end position="1172"/>
    </location>
</feature>
<dbReference type="InterPro" id="IPR036961">
    <property type="entry name" value="Kinesin_motor_dom_sf"/>
</dbReference>
<name>A0A673KWC3_9TELE</name>
<dbReference type="GO" id="GO:0005737">
    <property type="term" value="C:cytoplasm"/>
    <property type="evidence" value="ECO:0007669"/>
    <property type="project" value="UniProtKB-SubCell"/>
</dbReference>
<feature type="region of interest" description="Disordered" evidence="17">
    <location>
        <begin position="1083"/>
        <end position="1111"/>
    </location>
</feature>
<keyword evidence="8" id="KW-0112">Calmodulin-binding</keyword>
<evidence type="ECO:0000256" key="17">
    <source>
        <dbReference type="SAM" id="MobiDB-lite"/>
    </source>
</evidence>
<dbReference type="InterPro" id="IPR036103">
    <property type="entry name" value="MYSc_Myo5"/>
</dbReference>
<dbReference type="InterPro" id="IPR058662">
    <property type="entry name" value="Myo5a/b_dom"/>
</dbReference>
<dbReference type="GO" id="GO:0005516">
    <property type="term" value="F:calmodulin binding"/>
    <property type="evidence" value="ECO:0007669"/>
    <property type="project" value="UniProtKB-KW"/>
</dbReference>
<dbReference type="Gene3D" id="3.40.850.10">
    <property type="entry name" value="Kinesin motor domain"/>
    <property type="match status" value="1"/>
</dbReference>
<reference evidence="20" key="1">
    <citation type="submission" date="2025-08" db="UniProtKB">
        <authorList>
            <consortium name="Ensembl"/>
        </authorList>
    </citation>
    <scope>IDENTIFICATION</scope>
</reference>
<dbReference type="FunFam" id="3.30.70.1590:FF:000003">
    <property type="entry name" value="Myosin-Va isoform 1"/>
    <property type="match status" value="1"/>
</dbReference>
<keyword evidence="9 16" id="KW-0175">Coiled coil</keyword>
<dbReference type="FunFam" id="1.20.5.190:FF:000006">
    <property type="entry name" value="Myosin VA"/>
    <property type="match status" value="1"/>
</dbReference>
<comment type="subcellular location">
    <subcellularLocation>
        <location evidence="1">Cytoplasm</location>
    </subcellularLocation>
</comment>
<evidence type="ECO:0000256" key="1">
    <source>
        <dbReference type="ARBA" id="ARBA00004496"/>
    </source>
</evidence>
<evidence type="ECO:0000256" key="4">
    <source>
        <dbReference type="ARBA" id="ARBA00022553"/>
    </source>
</evidence>
<dbReference type="GO" id="GO:0016459">
    <property type="term" value="C:myosin complex"/>
    <property type="evidence" value="ECO:0007669"/>
    <property type="project" value="UniProtKB-KW"/>
</dbReference>
<dbReference type="PROSITE" id="PS50096">
    <property type="entry name" value="IQ"/>
    <property type="match status" value="5"/>
</dbReference>
<evidence type="ECO:0000256" key="7">
    <source>
        <dbReference type="ARBA" id="ARBA00022840"/>
    </source>
</evidence>
<feature type="compositionally biased region" description="Polar residues" evidence="17">
    <location>
        <begin position="1093"/>
        <end position="1110"/>
    </location>
</feature>
<evidence type="ECO:0000256" key="5">
    <source>
        <dbReference type="ARBA" id="ARBA00022737"/>
    </source>
</evidence>
<gene>
    <name evidence="20" type="primary">LOC107718970</name>
</gene>
<evidence type="ECO:0000256" key="10">
    <source>
        <dbReference type="ARBA" id="ARBA00023123"/>
    </source>
</evidence>
<dbReference type="GO" id="GO:0098685">
    <property type="term" value="C:Schaffer collateral - CA1 synapse"/>
    <property type="evidence" value="ECO:0007669"/>
    <property type="project" value="UniProtKB-ARBA"/>
</dbReference>
<dbReference type="GO" id="GO:0016020">
    <property type="term" value="C:membrane"/>
    <property type="evidence" value="ECO:0007669"/>
    <property type="project" value="TreeGrafter"/>
</dbReference>
<feature type="coiled-coil region" evidence="16">
    <location>
        <begin position="1304"/>
        <end position="1400"/>
    </location>
</feature>
<evidence type="ECO:0000259" key="19">
    <source>
        <dbReference type="PROSITE" id="PS51456"/>
    </source>
</evidence>
<dbReference type="Ensembl" id="ENSSRHT00000072024.1">
    <property type="protein sequence ID" value="ENSSRHP00000070109.1"/>
    <property type="gene ID" value="ENSSRHG00000034192.1"/>
</dbReference>
<dbReference type="InterPro" id="IPR002710">
    <property type="entry name" value="Dilute_dom"/>
</dbReference>
<keyword evidence="11 15" id="KW-0505">Motor protein</keyword>
<evidence type="ECO:0000256" key="13">
    <source>
        <dbReference type="ARBA" id="ARBA00058661"/>
    </source>
</evidence>
<dbReference type="GO" id="GO:0007015">
    <property type="term" value="P:actin filament organization"/>
    <property type="evidence" value="ECO:0007669"/>
    <property type="project" value="TreeGrafter"/>
</dbReference>
<accession>A0A673KWC3</accession>
<dbReference type="Proteomes" id="UP000472270">
    <property type="component" value="Unassembled WGS sequence"/>
</dbReference>
<dbReference type="SUPFAM" id="SSF52540">
    <property type="entry name" value="P-loop containing nucleoside triphosphate hydrolases"/>
    <property type="match status" value="2"/>
</dbReference>
<dbReference type="InterPro" id="IPR000048">
    <property type="entry name" value="IQ_motif_EF-hand-BS"/>
</dbReference>
<evidence type="ECO:0000256" key="2">
    <source>
        <dbReference type="ARBA" id="ARBA00008314"/>
    </source>
</evidence>
<keyword evidence="4" id="KW-0597">Phosphoprotein</keyword>
<dbReference type="CDD" id="cd01380">
    <property type="entry name" value="MYSc_Myo5"/>
    <property type="match status" value="1"/>
</dbReference>
<dbReference type="Gene3D" id="1.20.5.190">
    <property type="match status" value="3"/>
</dbReference>
<comment type="function">
    <text evidence="13">May be involved in vesicular trafficking via its association with the CART complex. The CART complex is necessary for efficient transferrin receptor recycling but not for EGFR degradation. Required in a complex with RAB11A and RAB11FIP2 for the transport of NPC1L1 to the plasma membrane. Together with RAB11A participates in CFTR trafficking to the plasma membrane and TF (transferrin) recycling in nonpolarized cells. Together with RAB11A and RAB8A participates in epithelial cell polarization. Together with RAB25 regulates transcytosis. Required for proper localization of bile salt export pump ABCB11 at the apical/canalicular plasma membrane of hepatocytes.</text>
</comment>
<dbReference type="Gene3D" id="1.10.10.820">
    <property type="match status" value="1"/>
</dbReference>
<feature type="region of interest" description="Actin-binding" evidence="15">
    <location>
        <begin position="635"/>
        <end position="657"/>
    </location>
</feature>
<dbReference type="FunFam" id="1.20.120.720:FF:000016">
    <property type="entry name" value="Myosin VB"/>
    <property type="match status" value="1"/>
</dbReference>
<dbReference type="Gene3D" id="1.20.58.530">
    <property type="match status" value="1"/>
</dbReference>
<feature type="domain" description="Myosin motor" evidence="19">
    <location>
        <begin position="68"/>
        <end position="756"/>
    </location>
</feature>
<dbReference type="Gene3D" id="3.30.70.1590">
    <property type="match status" value="1"/>
</dbReference>
<keyword evidence="12 15" id="KW-0009">Actin-binding</keyword>
<dbReference type="SMART" id="SM00015">
    <property type="entry name" value="IQ"/>
    <property type="match status" value="6"/>
</dbReference>
<dbReference type="CDD" id="cd15477">
    <property type="entry name" value="Myo5b_CBD"/>
    <property type="match status" value="1"/>
</dbReference>
<dbReference type="GO" id="GO:0005524">
    <property type="term" value="F:ATP binding"/>
    <property type="evidence" value="ECO:0007669"/>
    <property type="project" value="UniProtKB-UniRule"/>
</dbReference>
<dbReference type="PRINTS" id="PR00193">
    <property type="entry name" value="MYOSINHEAVY"/>
</dbReference>
<organism evidence="20 21">
    <name type="scientific">Sinocyclocheilus rhinocerous</name>
    <dbReference type="NCBI Taxonomy" id="307959"/>
    <lineage>
        <taxon>Eukaryota</taxon>
        <taxon>Metazoa</taxon>
        <taxon>Chordata</taxon>
        <taxon>Craniata</taxon>
        <taxon>Vertebrata</taxon>
        <taxon>Euteleostomi</taxon>
        <taxon>Actinopterygii</taxon>
        <taxon>Neopterygii</taxon>
        <taxon>Teleostei</taxon>
        <taxon>Ostariophysi</taxon>
        <taxon>Cypriniformes</taxon>
        <taxon>Cyprinidae</taxon>
        <taxon>Cyprininae</taxon>
        <taxon>Sinocyclocheilus</taxon>
    </lineage>
</organism>
<evidence type="ECO:0000256" key="15">
    <source>
        <dbReference type="PROSITE-ProRule" id="PRU00782"/>
    </source>
</evidence>
<dbReference type="SMART" id="SM00242">
    <property type="entry name" value="MYSc"/>
    <property type="match status" value="1"/>
</dbReference>
<evidence type="ECO:0000256" key="6">
    <source>
        <dbReference type="ARBA" id="ARBA00022741"/>
    </source>
</evidence>
<evidence type="ECO:0000313" key="21">
    <source>
        <dbReference type="Proteomes" id="UP000472270"/>
    </source>
</evidence>
<dbReference type="PROSITE" id="PS51456">
    <property type="entry name" value="MYOSIN_MOTOR"/>
    <property type="match status" value="1"/>
</dbReference>
<evidence type="ECO:0000256" key="3">
    <source>
        <dbReference type="ARBA" id="ARBA00022490"/>
    </source>
</evidence>
<feature type="region of interest" description="Disordered" evidence="17">
    <location>
        <begin position="1162"/>
        <end position="1185"/>
    </location>
</feature>
<dbReference type="SMART" id="SM01132">
    <property type="entry name" value="DIL"/>
    <property type="match status" value="1"/>
</dbReference>
<evidence type="ECO:0000256" key="8">
    <source>
        <dbReference type="ARBA" id="ARBA00022860"/>
    </source>
</evidence>
<feature type="binding site" evidence="15">
    <location>
        <begin position="162"/>
        <end position="169"/>
    </location>
    <ligand>
        <name>ATP</name>
        <dbReference type="ChEBI" id="CHEBI:30616"/>
    </ligand>
</feature>
<keyword evidence="3" id="KW-0963">Cytoplasm</keyword>
<comment type="similarity">
    <text evidence="2 15">Belongs to the TRAFAC class myosin-kinesin ATPase superfamily. Myosin family.</text>
</comment>
<dbReference type="Gene3D" id="1.20.120.720">
    <property type="entry name" value="Myosin VI head, motor domain, U50 subdomain"/>
    <property type="match status" value="1"/>
</dbReference>
<evidence type="ECO:0000256" key="14">
    <source>
        <dbReference type="ARBA" id="ARBA00068038"/>
    </source>
</evidence>
<reference evidence="20" key="2">
    <citation type="submission" date="2025-09" db="UniProtKB">
        <authorList>
            <consortium name="Ensembl"/>
        </authorList>
    </citation>
    <scope>IDENTIFICATION</scope>
</reference>
<feature type="region of interest" description="Disordered" evidence="17">
    <location>
        <begin position="1028"/>
        <end position="1049"/>
    </location>
</feature>
<dbReference type="Pfam" id="PF01843">
    <property type="entry name" value="DIL"/>
    <property type="match status" value="1"/>
</dbReference>
<evidence type="ECO:0000313" key="20">
    <source>
        <dbReference type="Ensembl" id="ENSSRHP00000070109.1"/>
    </source>
</evidence>
<dbReference type="PROSITE" id="PS51126">
    <property type="entry name" value="DILUTE"/>
    <property type="match status" value="1"/>
</dbReference>
<keyword evidence="10 15" id="KW-0518">Myosin</keyword>
<proteinExistence type="inferred from homology"/>
<evidence type="ECO:0000256" key="11">
    <source>
        <dbReference type="ARBA" id="ARBA00023175"/>
    </source>
</evidence>
<dbReference type="InterPro" id="IPR027417">
    <property type="entry name" value="P-loop_NTPase"/>
</dbReference>
<dbReference type="PANTHER" id="PTHR13140:SF356">
    <property type="entry name" value="UNCONVENTIONAL MYOSIN-VB"/>
    <property type="match status" value="1"/>
</dbReference>
<keyword evidence="6 15" id="KW-0547">Nucleotide-binding</keyword>
<dbReference type="Pfam" id="PF25966">
    <property type="entry name" value="Myo5a"/>
    <property type="match status" value="1"/>
</dbReference>
<dbReference type="FunFam" id="1.20.58.530:FF:000002">
    <property type="entry name" value="Class V myosin"/>
    <property type="match status" value="1"/>
</dbReference>
<dbReference type="Pfam" id="PF00612">
    <property type="entry name" value="IQ"/>
    <property type="match status" value="6"/>
</dbReference>
<keyword evidence="21" id="KW-1185">Reference proteome</keyword>
<evidence type="ECO:0000256" key="16">
    <source>
        <dbReference type="SAM" id="Coils"/>
    </source>
</evidence>
<dbReference type="FunFam" id="1.10.10.820:FF:000001">
    <property type="entry name" value="Myosin heavy chain"/>
    <property type="match status" value="1"/>
</dbReference>
<keyword evidence="5" id="KW-0677">Repeat</keyword>
<dbReference type="GO" id="GO:0048731">
    <property type="term" value="P:system development"/>
    <property type="evidence" value="ECO:0007669"/>
    <property type="project" value="UniProtKB-ARBA"/>
</dbReference>
<dbReference type="SUPFAM" id="SSF50084">
    <property type="entry name" value="Myosin S1 fragment, N-terminal domain"/>
    <property type="match status" value="1"/>
</dbReference>
<sequence length="1807" mass="209058">SSLSGLYTLSFFCGFFEEDVWKSAEIIKDYKEGDPVLNLKLEDETTLEYSVGPKNNPLPFLRNPDILVGENDLTALSYLHEPAVLHNLKVRFLESNHIYTYCGIVLVAINPYEQLQIYGEEVINAYSGQNMGDMDPHIFAVAEEAYKQMARDEKNQSIIVSGESGAGKTVSAKYAMRFFATVGGSANDTSVEEKVLASSPIMEAIGNAKTTRNDNSSRFGKYIQIGFDRRYYIIGANMRTYLLEKSRVVFQAEDERNYHIFYQLCASCSLSEFKDLSLTSAEDFTYTSLGENIFIDGVNDAEDLVKTREALTMLGVKEIHQMSIFKIIASILHLGNVGIVSERDGESCHINRDDTYLHHFCRLLGIEQEQMEHWLCRRKLVTTAETYVKNMSHAQAVNARDALAKHIYAHLFDWIVEHINKALHTSTKQHSFIGVLDIYGFETFEINSFEQFCINYANEKLQQQFNSHVFKLEQEEYMKEQIPWTLIDFYDNQPCIDLIEAKLGILDLLDEECKVPKGTDQNWAQKLYGKHSNSGHFEKPRMSNRSFIVVHFADKVEYQCDGFLEKNRDTVYEEQINILKASQFQLVADLFHDGKDSGPPTSKSSKINVRAAKPVPKGHNREHRKSVGTQFRNSLHLLMETLNATTPHYVRCIKPNDYKESFVFDSRRAVQQLRACGVLETIRISAAGYPSRWTYPDFFSRYRVLMTRKDMTIGDKKQVCKNLLETLIKDPDKFQFGKTKIFFRAGQVAYLEKLRADKFRFACIKIQKTVRGWLQRIRYRKIRKSAITLQRYGRGYMARRYAEMLRLTRAALICQKQYRMVRVRQEYLRIRRAVITIQAFARGMFIRRLYQEFLLHHKAMIIQKTVRGWLVRKKYLRARNAAIVIQCFYRRVRAKRQLKQLKIAARSAEHFKNLNVGMENKIVQLQKKMDNQSKEHKTQNEQLNVTNTALGSEVTKLQKELDTLRIRQTAGTQVTSLQEELEKLRVELQEAHAQRKQIEEEFSNEKQGLEQVRKDRVEELEKENTLLKKEKEEVNRQGSDASQKETRLQVELDEERQRYQNLVKEYSRLEQRYENLQEDLSSMKFHPGHRRNPSNQSSLGSDSNYTSISMSEVGDTDDTIQQVEEMGIEKAAMDLSVFMKLQKRVRELEQERKRLQTNLEKVEELSKRKGNEPKSSTSEEDINADLAYNSLKRQELETENKKLKNDLNELRKAVVDRASENNSSNELQEGYNLLLNQLKGANEELDVRKEEVLMLKTQIVNSTRQSENINHIVSLKTSPPVADRTVYTHLYYSVACLDVFRLLEAQLQTKSRQHKDELEALHTQIELLKDSLEKKQEMLDHFSTLSPEALVEFSVQQEITRLTNENLDLKELVEKLEKNEKKLKKQLRIYMKKVQELEVSQATRSRPELTRQVTVQRKDKDFEGMLEYYKEDEALLVKSLITDMKPNVVSATVPCLPAYILFMCIRHADYINDDQKVHSLLTTTINAIKKVLKRNSDDFEMTSFWLANTSRLLHCLKQYSGDEAFMTQNMAKQNEHCLKNFDLAEYRQVLSDLSIQIYQQLVRIAEGIMQPMIVSAMLESESIPSLAGVKPMGYRNRSSSLDCESGGPAGYTLQALVKQLGQFYTIMADHGLDPEISQQVVRQLFYSINAVTLNNLLLRKDVCSWSTGMQLRYNISQLEEWLRGKNLHQSGAVATMEPVIQAAQLLQVKKKTSQDAEAICSLCTALSLQQIVKILNLYTPLNEFEERVTVSFIRDIQNRLQDRIENNQLLVDTKYTFPVLFPYTPSVLSLENIHIPASLSLDFLTRV</sequence>
<evidence type="ECO:0000256" key="12">
    <source>
        <dbReference type="ARBA" id="ARBA00023203"/>
    </source>
</evidence>
<feature type="coiled-coil region" evidence="16">
    <location>
        <begin position="908"/>
        <end position="942"/>
    </location>
</feature>
<dbReference type="FunFam" id="1.20.5.190:FF:000001">
    <property type="entry name" value="unconventional myosin-Va"/>
    <property type="match status" value="1"/>
</dbReference>